<accession>A0A1M6TBE0</accession>
<evidence type="ECO:0000313" key="2">
    <source>
        <dbReference type="Proteomes" id="UP000184301"/>
    </source>
</evidence>
<dbReference type="OrthoDB" id="2054814at2"/>
<organism evidence="1 2">
    <name type="scientific">Hespellia stercorisuis DSM 15480</name>
    <dbReference type="NCBI Taxonomy" id="1121950"/>
    <lineage>
        <taxon>Bacteria</taxon>
        <taxon>Bacillati</taxon>
        <taxon>Bacillota</taxon>
        <taxon>Clostridia</taxon>
        <taxon>Lachnospirales</taxon>
        <taxon>Lachnospiraceae</taxon>
        <taxon>Hespellia</taxon>
    </lineage>
</organism>
<reference evidence="1 2" key="1">
    <citation type="submission" date="2016-11" db="EMBL/GenBank/DDBJ databases">
        <authorList>
            <person name="Jaros S."/>
            <person name="Januszkiewicz K."/>
            <person name="Wedrychowicz H."/>
        </authorList>
    </citation>
    <scope>NUCLEOTIDE SEQUENCE [LARGE SCALE GENOMIC DNA]</scope>
    <source>
        <strain evidence="1 2">DSM 15480</strain>
    </source>
</reference>
<dbReference type="STRING" id="1121950.SAMN02745243_03183"/>
<protein>
    <recommendedName>
        <fullName evidence="3">Plasmid segregation centromere-binding protein ParR</fullName>
    </recommendedName>
</protein>
<sequence length="90" mass="10218">MSRPVFSFRPNLENAAHRKAWGILQRVPEGQKNHFLVQAILKEGNEATLEAVIRRTVREELKGVKTEQIKSDGAGDIPDQMLDFLSQMDD</sequence>
<evidence type="ECO:0008006" key="3">
    <source>
        <dbReference type="Google" id="ProtNLM"/>
    </source>
</evidence>
<gene>
    <name evidence="1" type="ORF">SAMN02745243_03183</name>
</gene>
<dbReference type="EMBL" id="FQZY01000057">
    <property type="protein sequence ID" value="SHK54313.1"/>
    <property type="molecule type" value="Genomic_DNA"/>
</dbReference>
<evidence type="ECO:0000313" key="1">
    <source>
        <dbReference type="EMBL" id="SHK54313.1"/>
    </source>
</evidence>
<proteinExistence type="predicted"/>
<keyword evidence="2" id="KW-1185">Reference proteome</keyword>
<dbReference type="RefSeq" id="WP_073112253.1">
    <property type="nucleotide sequence ID" value="NZ_FQZY01000057.1"/>
</dbReference>
<dbReference type="Proteomes" id="UP000184301">
    <property type="component" value="Unassembled WGS sequence"/>
</dbReference>
<name>A0A1M6TBE0_9FIRM</name>
<dbReference type="AlphaFoldDB" id="A0A1M6TBE0"/>